<dbReference type="AlphaFoldDB" id="A0A7W9MU22"/>
<comment type="caution">
    <text evidence="1">The sequence shown here is derived from an EMBL/GenBank/DDBJ whole genome shotgun (WGS) entry which is preliminary data.</text>
</comment>
<sequence length="220" mass="25066">MLSREEELRRLLSEEISQLVGDEAPQGIGVQLAVGVVDSASALERCREVLSVVLRFGEEDWPSLERWTVELPRWFVEACGVEETAEKSLEERADLSPEERWDLADAEPWRLSEWLEWLRPSRRTWHWLGASTGDGRTLTVSLDTPGAPSPTGALEWLLEVAGLFECPVCGGNYLTVKPYETWPPPPELDMRPPYEEHLGRPWFDSCRCEKGRRPWSPPPS</sequence>
<gene>
    <name evidence="1" type="ORF">HDA39_003028</name>
</gene>
<evidence type="ECO:0000313" key="1">
    <source>
        <dbReference type="EMBL" id="MBB5836294.1"/>
    </source>
</evidence>
<dbReference type="Proteomes" id="UP000549971">
    <property type="component" value="Unassembled WGS sequence"/>
</dbReference>
<protein>
    <submittedName>
        <fullName evidence="1">Uncharacterized protein</fullName>
    </submittedName>
</protein>
<name>A0A7W9MU22_9ACTN</name>
<keyword evidence="2" id="KW-1185">Reference proteome</keyword>
<dbReference type="EMBL" id="JACHMY010000001">
    <property type="protein sequence ID" value="MBB5836294.1"/>
    <property type="molecule type" value="Genomic_DNA"/>
</dbReference>
<proteinExistence type="predicted"/>
<evidence type="ECO:0000313" key="2">
    <source>
        <dbReference type="Proteomes" id="UP000549971"/>
    </source>
</evidence>
<organism evidence="1 2">
    <name type="scientific">Kribbella italica</name>
    <dbReference type="NCBI Taxonomy" id="1540520"/>
    <lineage>
        <taxon>Bacteria</taxon>
        <taxon>Bacillati</taxon>
        <taxon>Actinomycetota</taxon>
        <taxon>Actinomycetes</taxon>
        <taxon>Propionibacteriales</taxon>
        <taxon>Kribbellaceae</taxon>
        <taxon>Kribbella</taxon>
    </lineage>
</organism>
<reference evidence="1 2" key="1">
    <citation type="submission" date="2020-08" db="EMBL/GenBank/DDBJ databases">
        <title>Sequencing the genomes of 1000 actinobacteria strains.</title>
        <authorList>
            <person name="Klenk H.-P."/>
        </authorList>
    </citation>
    <scope>NUCLEOTIDE SEQUENCE [LARGE SCALE GENOMIC DNA]</scope>
    <source>
        <strain evidence="1 2">DSM 28967</strain>
    </source>
</reference>
<accession>A0A7W9MU22</accession>